<sequence>MTRTSRSHTSSTRQNNRREADLLAEFRGRDLCQYLSWYFSPSTRFEGVQTHRPKLFNSKWSSLKRVLDLILRLAREDGAESRSRINFFFVSMTGSPSRWATLRTSRIDSPDSKKLLNTCLIRVQADSIIIKEMKRTKSAFVASHDLAPEVLASDHIDARLDAIAEDNPFISGWVRTLLSQCGDPPPAEPINRDKDPTASTDVEMEEATPENGSDPEQEQEPGHEKRRIDVMGQIAFACNRRNNAMQHRNGLMTLACGANDRLTMFLLTKANSTKLKEIGSNKYFHVTIDNINVTHHVNDRQLDRRTELLHRTFGYAHTQNGDIAGAYNLRAYSAHQASLPRVNLQHLLPTPQSDSSSTTGIKAQIYRALARLVPHLGLSLLDAHHPPLLVIDGQLDALSKGLVRDQLCPICIVHMHFRRLDTQQERKSTHVVISIPAPKLIEFEKCSNGLDLHRPGGRVLVKTFAQNHFDLLA</sequence>
<proteinExistence type="predicted"/>
<dbReference type="Proteomes" id="UP000249723">
    <property type="component" value="Unassembled WGS sequence"/>
</dbReference>
<evidence type="ECO:0000313" key="2">
    <source>
        <dbReference type="EMBL" id="SCZ97238.1"/>
    </source>
</evidence>
<feature type="compositionally biased region" description="Acidic residues" evidence="1">
    <location>
        <begin position="202"/>
        <end position="219"/>
    </location>
</feature>
<dbReference type="OrthoDB" id="2501184at2759"/>
<name>A0A2X0MBZ6_9BASI</name>
<dbReference type="AlphaFoldDB" id="A0A2X0MBZ6"/>
<gene>
    <name evidence="2" type="ORF">BZ3500_MVSOF-1268-A1-R1_CHR4-2G07080</name>
</gene>
<protein>
    <submittedName>
        <fullName evidence="2">BZ3500_MvSof-1268-A1-R1_Chr4-2g07080 protein</fullName>
    </submittedName>
</protein>
<evidence type="ECO:0000256" key="1">
    <source>
        <dbReference type="SAM" id="MobiDB-lite"/>
    </source>
</evidence>
<evidence type="ECO:0000313" key="3">
    <source>
        <dbReference type="Proteomes" id="UP000249723"/>
    </source>
</evidence>
<reference evidence="3" key="1">
    <citation type="submission" date="2016-10" db="EMBL/GenBank/DDBJ databases">
        <authorList>
            <person name="Jeantristanb JTB J.-T."/>
            <person name="Ricardo R."/>
        </authorList>
    </citation>
    <scope>NUCLEOTIDE SEQUENCE [LARGE SCALE GENOMIC DNA]</scope>
</reference>
<organism evidence="2 3">
    <name type="scientific">Microbotryum saponariae</name>
    <dbReference type="NCBI Taxonomy" id="289078"/>
    <lineage>
        <taxon>Eukaryota</taxon>
        <taxon>Fungi</taxon>
        <taxon>Dikarya</taxon>
        <taxon>Basidiomycota</taxon>
        <taxon>Pucciniomycotina</taxon>
        <taxon>Microbotryomycetes</taxon>
        <taxon>Microbotryales</taxon>
        <taxon>Microbotryaceae</taxon>
        <taxon>Microbotryum</taxon>
    </lineage>
</organism>
<dbReference type="EMBL" id="FMWP01000092">
    <property type="protein sequence ID" value="SCZ97238.1"/>
    <property type="molecule type" value="Genomic_DNA"/>
</dbReference>
<keyword evidence="3" id="KW-1185">Reference proteome</keyword>
<feature type="region of interest" description="Disordered" evidence="1">
    <location>
        <begin position="181"/>
        <end position="224"/>
    </location>
</feature>
<accession>A0A2X0MBZ6</accession>